<comment type="caution">
    <text evidence="5">The sequence shown here is derived from an EMBL/GenBank/DDBJ whole genome shotgun (WGS) entry which is preliminary data.</text>
</comment>
<keyword evidence="3" id="KW-0472">Membrane</keyword>
<feature type="transmembrane region" description="Helical" evidence="3">
    <location>
        <begin position="21"/>
        <end position="37"/>
    </location>
</feature>
<organism evidence="5 6">
    <name type="scientific">Sphingosinicella rhizophila</name>
    <dbReference type="NCBI Taxonomy" id="3050082"/>
    <lineage>
        <taxon>Bacteria</taxon>
        <taxon>Pseudomonadati</taxon>
        <taxon>Pseudomonadota</taxon>
        <taxon>Alphaproteobacteria</taxon>
        <taxon>Sphingomonadales</taxon>
        <taxon>Sphingosinicellaceae</taxon>
        <taxon>Sphingosinicella</taxon>
    </lineage>
</organism>
<keyword evidence="2" id="KW-0270">Exopolysaccharide synthesis</keyword>
<dbReference type="Pfam" id="PF02397">
    <property type="entry name" value="Bac_transf"/>
    <property type="match status" value="1"/>
</dbReference>
<evidence type="ECO:0000259" key="4">
    <source>
        <dbReference type="Pfam" id="PF02397"/>
    </source>
</evidence>
<comment type="similarity">
    <text evidence="1">Belongs to the bacterial sugar transferase family.</text>
</comment>
<name>A0ABU3Q8B3_9SPHN</name>
<feature type="transmembrane region" description="Helical" evidence="3">
    <location>
        <begin position="49"/>
        <end position="68"/>
    </location>
</feature>
<dbReference type="PANTHER" id="PTHR30576">
    <property type="entry name" value="COLANIC BIOSYNTHESIS UDP-GLUCOSE LIPID CARRIER TRANSFERASE"/>
    <property type="match status" value="1"/>
</dbReference>
<dbReference type="PANTHER" id="PTHR30576:SF0">
    <property type="entry name" value="UNDECAPRENYL-PHOSPHATE N-ACETYLGALACTOSAMINYL 1-PHOSPHATE TRANSFERASE-RELATED"/>
    <property type="match status" value="1"/>
</dbReference>
<keyword evidence="6" id="KW-1185">Reference proteome</keyword>
<evidence type="ECO:0000256" key="2">
    <source>
        <dbReference type="ARBA" id="ARBA00023169"/>
    </source>
</evidence>
<dbReference type="EMBL" id="JAVUPU010000005">
    <property type="protein sequence ID" value="MDT9599647.1"/>
    <property type="molecule type" value="Genomic_DNA"/>
</dbReference>
<dbReference type="InterPro" id="IPR003362">
    <property type="entry name" value="Bact_transf"/>
</dbReference>
<evidence type="ECO:0000313" key="6">
    <source>
        <dbReference type="Proteomes" id="UP001259572"/>
    </source>
</evidence>
<keyword evidence="5" id="KW-0808">Transferase</keyword>
<proteinExistence type="inferred from homology"/>
<reference evidence="5 6" key="1">
    <citation type="submission" date="2023-05" db="EMBL/GenBank/DDBJ databases">
        <authorList>
            <person name="Guo Y."/>
        </authorList>
    </citation>
    <scope>NUCLEOTIDE SEQUENCE [LARGE SCALE GENOMIC DNA]</scope>
    <source>
        <strain evidence="5 6">GR2756</strain>
    </source>
</reference>
<gene>
    <name evidence="5" type="ORF">RQX22_11865</name>
</gene>
<evidence type="ECO:0000256" key="1">
    <source>
        <dbReference type="ARBA" id="ARBA00006464"/>
    </source>
</evidence>
<dbReference type="Proteomes" id="UP001259572">
    <property type="component" value="Unassembled WGS sequence"/>
</dbReference>
<feature type="transmembrane region" description="Helical" evidence="3">
    <location>
        <begin position="107"/>
        <end position="126"/>
    </location>
</feature>
<dbReference type="GO" id="GO:0016740">
    <property type="term" value="F:transferase activity"/>
    <property type="evidence" value="ECO:0007669"/>
    <property type="project" value="UniProtKB-KW"/>
</dbReference>
<keyword evidence="3" id="KW-1133">Transmembrane helix</keyword>
<keyword evidence="3" id="KW-0812">Transmembrane</keyword>
<sequence>MSIQTGKFASKRKTLWHRVRYQLGFGLLLAVLIPYLIRFKLESPGDIVSLHNSLIGTIIALLLGYYAFRRVSHYPGVRASYHILPSFAASYGLVLAVFFFARLEYSRFHFLASFLVSTCWYYIVYFKLQRQQRLQIGVVPFGEVDSLFEIPDVQWVRLADSHGPGEDLDAIVADLRADIPDQWERFLADRALDGTLVMHVKQMEESLTGRVAIEHLSENNLGSLIPGIIYAKVKRVWDLGFTILAIPFLAPLMGFTALAIRLESKGPVLFRQQRMGYRGAPFRMYKFRTMTEPAAGAAADSRLAAITQHDDDRVTRIGKYLRRYRVDELPQIINILKGEMSWIGPRPEAVPLSHWYESELPFYRYRHIVRPGISGWAQVRQGHVAEVEDVLWKLHYDFYYIKNFSFWLDLLIVARTLRTIFSGFGAR</sequence>
<evidence type="ECO:0000256" key="3">
    <source>
        <dbReference type="SAM" id="Phobius"/>
    </source>
</evidence>
<protein>
    <submittedName>
        <fullName evidence="5">Sugar transferase</fullName>
    </submittedName>
</protein>
<accession>A0ABU3Q8B3</accession>
<feature type="transmembrane region" description="Helical" evidence="3">
    <location>
        <begin position="80"/>
        <end position="101"/>
    </location>
</feature>
<feature type="transmembrane region" description="Helical" evidence="3">
    <location>
        <begin position="239"/>
        <end position="260"/>
    </location>
</feature>
<feature type="domain" description="Bacterial sugar transferase" evidence="4">
    <location>
        <begin position="234"/>
        <end position="421"/>
    </location>
</feature>
<evidence type="ECO:0000313" key="5">
    <source>
        <dbReference type="EMBL" id="MDT9599647.1"/>
    </source>
</evidence>